<dbReference type="InterPro" id="IPR050815">
    <property type="entry name" value="TF_fung"/>
</dbReference>
<proteinExistence type="predicted"/>
<sequence length="641" mass="72084">MTFDLHSNAHSVGGENFVAQAAAGSQLKQARPPECTYDDIADASAPKVEGPKSRYERLENRINELEEQLRMKENESDQKSPSMRSSSSTSSNDYPPKYHLINFESPYPNMHPSPPSQDVYNPKWPKGLPHYDHLKHLFDAPTPPRDNFAEAHASHAKEASEKMEYSGENLFEVLRTNIVLSWYYWAQSKSVEVFMMSSRTLRLAILLGLNLCPPVPSQHPGRDNEKWQCYNYFRRLQAHENGLNVHARSYDSKGQAVYSDDARPSYDTPHASLNGIATKPPAEHIQSGASLIFEAETVIEEEIRRNAFWLAYATEREQGCGNGWALSLDDQDVGQAIPLGVNPKSQGSQGMIEAHARQWMHDPHLLIHHPVDQTDSFVLYIKGTILISMVKTFNLRFRARHLQRQHNFIETTADEGLPTLDRADVEQFMEIDRLISSFLPSFPGHLRNPITTTTVDSHLYTASLMPYAATIILHDPHAAIRNVACVSAMKILAAARCILDLVHDIQSTSYDLTLLDPFCSFCWFVAGRVLARFLLASYDAADDHYVATLRAEIDFIHFPRTAIEKIGQRMPLAFRFARTLDELLNGPSMGASFSQDIVNSVLTFPRPSDPTMVIELCQDDVPVEQSHVSLHDPLYASGGVT</sequence>
<evidence type="ECO:0000256" key="5">
    <source>
        <dbReference type="ARBA" id="ARBA00023242"/>
    </source>
</evidence>
<dbReference type="PANTHER" id="PTHR47338:SF29">
    <property type="entry name" value="ZN(2)-C6 FUNGAL-TYPE DOMAIN-CONTAINING PROTEIN"/>
    <property type="match status" value="1"/>
</dbReference>
<feature type="compositionally biased region" description="Basic and acidic residues" evidence="6">
    <location>
        <begin position="49"/>
        <end position="78"/>
    </location>
</feature>
<dbReference type="CDD" id="cd12148">
    <property type="entry name" value="fungal_TF_MHR"/>
    <property type="match status" value="1"/>
</dbReference>
<gene>
    <name evidence="7" type="ORF">VNI00_005295</name>
</gene>
<dbReference type="GO" id="GO:0005634">
    <property type="term" value="C:nucleus"/>
    <property type="evidence" value="ECO:0007669"/>
    <property type="project" value="UniProtKB-SubCell"/>
</dbReference>
<keyword evidence="8" id="KW-1185">Reference proteome</keyword>
<protein>
    <recommendedName>
        <fullName evidence="9">Transcription factor domain-containing protein</fullName>
    </recommendedName>
</protein>
<reference evidence="7 8" key="1">
    <citation type="submission" date="2024-01" db="EMBL/GenBank/DDBJ databases">
        <title>A draft genome for a cacao thread blight-causing isolate of Paramarasmius palmivorus.</title>
        <authorList>
            <person name="Baruah I.K."/>
            <person name="Bukari Y."/>
            <person name="Amoako-Attah I."/>
            <person name="Meinhardt L.W."/>
            <person name="Bailey B.A."/>
            <person name="Cohen S.P."/>
        </authorList>
    </citation>
    <scope>NUCLEOTIDE SEQUENCE [LARGE SCALE GENOMIC DNA]</scope>
    <source>
        <strain evidence="7 8">GH-12</strain>
    </source>
</reference>
<keyword evidence="3" id="KW-0805">Transcription regulation</keyword>
<dbReference type="Proteomes" id="UP001383192">
    <property type="component" value="Unassembled WGS sequence"/>
</dbReference>
<organism evidence="7 8">
    <name type="scientific">Paramarasmius palmivorus</name>
    <dbReference type="NCBI Taxonomy" id="297713"/>
    <lineage>
        <taxon>Eukaryota</taxon>
        <taxon>Fungi</taxon>
        <taxon>Dikarya</taxon>
        <taxon>Basidiomycota</taxon>
        <taxon>Agaricomycotina</taxon>
        <taxon>Agaricomycetes</taxon>
        <taxon>Agaricomycetidae</taxon>
        <taxon>Agaricales</taxon>
        <taxon>Marasmiineae</taxon>
        <taxon>Marasmiaceae</taxon>
        <taxon>Paramarasmius</taxon>
    </lineage>
</organism>
<name>A0AAW0DDY1_9AGAR</name>
<evidence type="ECO:0000256" key="3">
    <source>
        <dbReference type="ARBA" id="ARBA00023015"/>
    </source>
</evidence>
<keyword evidence="5" id="KW-0539">Nucleus</keyword>
<dbReference type="EMBL" id="JAYKXP010000015">
    <property type="protein sequence ID" value="KAK7049865.1"/>
    <property type="molecule type" value="Genomic_DNA"/>
</dbReference>
<evidence type="ECO:0000313" key="8">
    <source>
        <dbReference type="Proteomes" id="UP001383192"/>
    </source>
</evidence>
<feature type="region of interest" description="Disordered" evidence="6">
    <location>
        <begin position="23"/>
        <end position="115"/>
    </location>
</feature>
<evidence type="ECO:0000256" key="4">
    <source>
        <dbReference type="ARBA" id="ARBA00023163"/>
    </source>
</evidence>
<feature type="compositionally biased region" description="Low complexity" evidence="6">
    <location>
        <begin position="79"/>
        <end position="91"/>
    </location>
</feature>
<accession>A0AAW0DDY1</accession>
<dbReference type="PANTHER" id="PTHR47338">
    <property type="entry name" value="ZN(II)2CYS6 TRANSCRIPTION FACTOR (EUROFUNG)-RELATED"/>
    <property type="match status" value="1"/>
</dbReference>
<comment type="subcellular location">
    <subcellularLocation>
        <location evidence="1">Nucleus</location>
    </subcellularLocation>
</comment>
<evidence type="ECO:0000313" key="7">
    <source>
        <dbReference type="EMBL" id="KAK7049865.1"/>
    </source>
</evidence>
<keyword evidence="2" id="KW-0479">Metal-binding</keyword>
<evidence type="ECO:0000256" key="1">
    <source>
        <dbReference type="ARBA" id="ARBA00004123"/>
    </source>
</evidence>
<dbReference type="AlphaFoldDB" id="A0AAW0DDY1"/>
<dbReference type="GO" id="GO:0046872">
    <property type="term" value="F:metal ion binding"/>
    <property type="evidence" value="ECO:0007669"/>
    <property type="project" value="UniProtKB-KW"/>
</dbReference>
<dbReference type="GO" id="GO:0000981">
    <property type="term" value="F:DNA-binding transcription factor activity, RNA polymerase II-specific"/>
    <property type="evidence" value="ECO:0007669"/>
    <property type="project" value="InterPro"/>
</dbReference>
<keyword evidence="4" id="KW-0804">Transcription</keyword>
<evidence type="ECO:0000256" key="6">
    <source>
        <dbReference type="SAM" id="MobiDB-lite"/>
    </source>
</evidence>
<comment type="caution">
    <text evidence="7">The sequence shown here is derived from an EMBL/GenBank/DDBJ whole genome shotgun (WGS) entry which is preliminary data.</text>
</comment>
<evidence type="ECO:0008006" key="9">
    <source>
        <dbReference type="Google" id="ProtNLM"/>
    </source>
</evidence>
<evidence type="ECO:0000256" key="2">
    <source>
        <dbReference type="ARBA" id="ARBA00022723"/>
    </source>
</evidence>